<evidence type="ECO:0000256" key="3">
    <source>
        <dbReference type="ARBA" id="ARBA00022692"/>
    </source>
</evidence>
<feature type="transmembrane region" description="Helical" evidence="7">
    <location>
        <begin position="344"/>
        <end position="369"/>
    </location>
</feature>
<dbReference type="PANTHER" id="PTHR45649:SF14">
    <property type="entry name" value="GABA PERMEASE"/>
    <property type="match status" value="1"/>
</dbReference>
<feature type="transmembrane region" description="Helical" evidence="7">
    <location>
        <begin position="493"/>
        <end position="514"/>
    </location>
</feature>
<evidence type="ECO:0000256" key="5">
    <source>
        <dbReference type="ARBA" id="ARBA00023136"/>
    </source>
</evidence>
<dbReference type="Pfam" id="PF13520">
    <property type="entry name" value="AA_permease_2"/>
    <property type="match status" value="1"/>
</dbReference>
<feature type="transmembrane region" description="Helical" evidence="7">
    <location>
        <begin position="290"/>
        <end position="311"/>
    </location>
</feature>
<sequence>MRILETRQADGAVPSGKEASMMQDHELSVNGGAGSTKWDAADMEKLGMRQQTKRRFGLVTILGFTTTMMCTWESAIPFFFTAFLNGGGPSMLYGYMFAFFGALATCASMAEMASMYPISGGQYHWVALLAPRRHAKFLSWLTGWLSTLGWQASASVGTYLGGTIIQSLLVLNKPTYEPKAWQATLIMFAILLLTLVVNTVLVRLLPGLEGVVLILHVVGFFAILIPIVHLAPISSNAFVWTEFTNLSGYSSDGLSWFVGQSATAILFIGYDGACHMAEEVENAAINVPRAMIFTIFINGAYGFATYIFILYCFGNVEETLAAPYGLPFIQIFYNATQSKAGTTAMISLLLAMYIFATFGFVASASRQAWAFSRDNGLPLSRFFKRVDARWAIPLYTLALTGTIDVCLGLINIGSSVAFNAIVSLVVSSYLSSYLVPIVLMIMKRIKNERVNFGPWTLGRWGLPINIFAAAYTLLTVVFTFFPPTVVPAVTAVTMNWSCLIYGGVIILGIVYYALMGHKQYIGPSTELDLGERARERVTERQDSF</sequence>
<dbReference type="AlphaFoldDB" id="A0AAJ0D559"/>
<keyword evidence="4 7" id="KW-1133">Transmembrane helix</keyword>
<gene>
    <name evidence="8" type="ORF">LTR09_012399</name>
</gene>
<name>A0AAJ0D559_9PEZI</name>
<dbReference type="Gene3D" id="1.20.1740.10">
    <property type="entry name" value="Amino acid/polyamine transporter I"/>
    <property type="match status" value="1"/>
</dbReference>
<evidence type="ECO:0000313" key="8">
    <source>
        <dbReference type="EMBL" id="KAK3046084.1"/>
    </source>
</evidence>
<feature type="transmembrane region" description="Helical" evidence="7">
    <location>
        <begin position="137"/>
        <end position="160"/>
    </location>
</feature>
<keyword evidence="3 7" id="KW-0812">Transmembrane</keyword>
<feature type="transmembrane region" description="Helical" evidence="7">
    <location>
        <begin position="92"/>
        <end position="116"/>
    </location>
</feature>
<feature type="transmembrane region" description="Helical" evidence="7">
    <location>
        <begin position="390"/>
        <end position="410"/>
    </location>
</feature>
<feature type="transmembrane region" description="Helical" evidence="7">
    <location>
        <begin position="180"/>
        <end position="201"/>
    </location>
</feature>
<feature type="transmembrane region" description="Helical" evidence="7">
    <location>
        <begin position="416"/>
        <end position="441"/>
    </location>
</feature>
<dbReference type="PANTHER" id="PTHR45649">
    <property type="entry name" value="AMINO-ACID PERMEASE BAT1"/>
    <property type="match status" value="1"/>
</dbReference>
<evidence type="ECO:0000256" key="1">
    <source>
        <dbReference type="ARBA" id="ARBA00004141"/>
    </source>
</evidence>
<evidence type="ECO:0008006" key="10">
    <source>
        <dbReference type="Google" id="ProtNLM"/>
    </source>
</evidence>
<keyword evidence="5 7" id="KW-0472">Membrane</keyword>
<feature type="transmembrane region" description="Helical" evidence="7">
    <location>
        <begin position="462"/>
        <end position="481"/>
    </location>
</feature>
<evidence type="ECO:0000256" key="7">
    <source>
        <dbReference type="SAM" id="Phobius"/>
    </source>
</evidence>
<evidence type="ECO:0000256" key="6">
    <source>
        <dbReference type="SAM" id="MobiDB-lite"/>
    </source>
</evidence>
<feature type="transmembrane region" description="Helical" evidence="7">
    <location>
        <begin position="56"/>
        <end position="80"/>
    </location>
</feature>
<dbReference type="InterPro" id="IPR002293">
    <property type="entry name" value="AA/rel_permease1"/>
</dbReference>
<reference evidence="8" key="1">
    <citation type="submission" date="2023-04" db="EMBL/GenBank/DDBJ databases">
        <title>Black Yeasts Isolated from many extreme environments.</title>
        <authorList>
            <person name="Coleine C."/>
            <person name="Stajich J.E."/>
            <person name="Selbmann L."/>
        </authorList>
    </citation>
    <scope>NUCLEOTIDE SEQUENCE</scope>
    <source>
        <strain evidence="8">CCFEE 5312</strain>
    </source>
</reference>
<dbReference type="PIRSF" id="PIRSF006060">
    <property type="entry name" value="AA_transporter"/>
    <property type="match status" value="1"/>
</dbReference>
<keyword evidence="9" id="KW-1185">Reference proteome</keyword>
<feature type="transmembrane region" description="Helical" evidence="7">
    <location>
        <begin position="213"/>
        <end position="233"/>
    </location>
</feature>
<feature type="region of interest" description="Disordered" evidence="6">
    <location>
        <begin position="1"/>
        <end position="20"/>
    </location>
</feature>
<comment type="caution">
    <text evidence="8">The sequence shown here is derived from an EMBL/GenBank/DDBJ whole genome shotgun (WGS) entry which is preliminary data.</text>
</comment>
<organism evidence="8 9">
    <name type="scientific">Extremus antarcticus</name>
    <dbReference type="NCBI Taxonomy" id="702011"/>
    <lineage>
        <taxon>Eukaryota</taxon>
        <taxon>Fungi</taxon>
        <taxon>Dikarya</taxon>
        <taxon>Ascomycota</taxon>
        <taxon>Pezizomycotina</taxon>
        <taxon>Dothideomycetes</taxon>
        <taxon>Dothideomycetidae</taxon>
        <taxon>Mycosphaerellales</taxon>
        <taxon>Extremaceae</taxon>
        <taxon>Extremus</taxon>
    </lineage>
</organism>
<proteinExistence type="predicted"/>
<comment type="subcellular location">
    <subcellularLocation>
        <location evidence="1">Membrane</location>
        <topology evidence="1">Multi-pass membrane protein</topology>
    </subcellularLocation>
</comment>
<dbReference type="GO" id="GO:0016020">
    <property type="term" value="C:membrane"/>
    <property type="evidence" value="ECO:0007669"/>
    <property type="project" value="UniProtKB-SubCell"/>
</dbReference>
<keyword evidence="2" id="KW-0813">Transport</keyword>
<dbReference type="EMBL" id="JAWDJX010000116">
    <property type="protein sequence ID" value="KAK3046084.1"/>
    <property type="molecule type" value="Genomic_DNA"/>
</dbReference>
<dbReference type="GO" id="GO:0022857">
    <property type="term" value="F:transmembrane transporter activity"/>
    <property type="evidence" value="ECO:0007669"/>
    <property type="project" value="InterPro"/>
</dbReference>
<accession>A0AAJ0D559</accession>
<feature type="transmembrane region" description="Helical" evidence="7">
    <location>
        <begin position="253"/>
        <end position="270"/>
    </location>
</feature>
<dbReference type="Proteomes" id="UP001271007">
    <property type="component" value="Unassembled WGS sequence"/>
</dbReference>
<evidence type="ECO:0000256" key="2">
    <source>
        <dbReference type="ARBA" id="ARBA00022448"/>
    </source>
</evidence>
<evidence type="ECO:0000313" key="9">
    <source>
        <dbReference type="Proteomes" id="UP001271007"/>
    </source>
</evidence>
<protein>
    <recommendedName>
        <fullName evidence="10">Amino acid transporter</fullName>
    </recommendedName>
</protein>
<evidence type="ECO:0000256" key="4">
    <source>
        <dbReference type="ARBA" id="ARBA00022989"/>
    </source>
</evidence>